<dbReference type="Proteomes" id="UP000193920">
    <property type="component" value="Unassembled WGS sequence"/>
</dbReference>
<feature type="compositionally biased region" description="Polar residues" evidence="1">
    <location>
        <begin position="610"/>
        <end position="624"/>
    </location>
</feature>
<comment type="caution">
    <text evidence="2">The sequence shown here is derived from an EMBL/GenBank/DDBJ whole genome shotgun (WGS) entry which is preliminary data.</text>
</comment>
<feature type="compositionally biased region" description="Low complexity" evidence="1">
    <location>
        <begin position="256"/>
        <end position="267"/>
    </location>
</feature>
<feature type="region of interest" description="Disordered" evidence="1">
    <location>
        <begin position="186"/>
        <end position="242"/>
    </location>
</feature>
<name>A0A1Y2FPP6_9FUNG</name>
<feature type="compositionally biased region" description="Low complexity" evidence="1">
    <location>
        <begin position="107"/>
        <end position="129"/>
    </location>
</feature>
<evidence type="ECO:0000256" key="1">
    <source>
        <dbReference type="SAM" id="MobiDB-lite"/>
    </source>
</evidence>
<feature type="compositionally biased region" description="Low complexity" evidence="1">
    <location>
        <begin position="201"/>
        <end position="219"/>
    </location>
</feature>
<feature type="region of interest" description="Disordered" evidence="1">
    <location>
        <begin position="104"/>
        <end position="129"/>
    </location>
</feature>
<dbReference type="OrthoDB" id="2159924at2759"/>
<protein>
    <submittedName>
        <fullName evidence="2">Uncharacterized protein</fullName>
    </submittedName>
</protein>
<proteinExistence type="predicted"/>
<organism evidence="2 3">
    <name type="scientific">Neocallimastix californiae</name>
    <dbReference type="NCBI Taxonomy" id="1754190"/>
    <lineage>
        <taxon>Eukaryota</taxon>
        <taxon>Fungi</taxon>
        <taxon>Fungi incertae sedis</taxon>
        <taxon>Chytridiomycota</taxon>
        <taxon>Chytridiomycota incertae sedis</taxon>
        <taxon>Neocallimastigomycetes</taxon>
        <taxon>Neocallimastigales</taxon>
        <taxon>Neocallimastigaceae</taxon>
        <taxon>Neocallimastix</taxon>
    </lineage>
</organism>
<dbReference type="AlphaFoldDB" id="A0A1Y2FPP6"/>
<feature type="compositionally biased region" description="Polar residues" evidence="1">
    <location>
        <begin position="461"/>
        <end position="473"/>
    </location>
</feature>
<feature type="region of interest" description="Disordered" evidence="1">
    <location>
        <begin position="409"/>
        <end position="625"/>
    </location>
</feature>
<feature type="compositionally biased region" description="Basic and acidic residues" evidence="1">
    <location>
        <begin position="574"/>
        <end position="586"/>
    </location>
</feature>
<keyword evidence="3" id="KW-1185">Reference proteome</keyword>
<feature type="compositionally biased region" description="Basic and acidic residues" evidence="1">
    <location>
        <begin position="501"/>
        <end position="554"/>
    </location>
</feature>
<feature type="compositionally biased region" description="Polar residues" evidence="1">
    <location>
        <begin position="587"/>
        <end position="596"/>
    </location>
</feature>
<reference evidence="2 3" key="1">
    <citation type="submission" date="2016-08" db="EMBL/GenBank/DDBJ databases">
        <title>A Parts List for Fungal Cellulosomes Revealed by Comparative Genomics.</title>
        <authorList>
            <consortium name="DOE Joint Genome Institute"/>
            <person name="Haitjema C.H."/>
            <person name="Gilmore S.P."/>
            <person name="Henske J.K."/>
            <person name="Solomon K.V."/>
            <person name="De Groot R."/>
            <person name="Kuo A."/>
            <person name="Mondo S.J."/>
            <person name="Salamov A.A."/>
            <person name="Labutti K."/>
            <person name="Zhao Z."/>
            <person name="Chiniquy J."/>
            <person name="Barry K."/>
            <person name="Brewer H.M."/>
            <person name="Purvine S.O."/>
            <person name="Wright A.T."/>
            <person name="Boxma B."/>
            <person name="Van Alen T."/>
            <person name="Hackstein J.H."/>
            <person name="Baker S.E."/>
            <person name="Grigoriev I.V."/>
            <person name="O'Malley M.A."/>
        </authorList>
    </citation>
    <scope>NUCLEOTIDE SEQUENCE [LARGE SCALE GENOMIC DNA]</scope>
    <source>
        <strain evidence="2 3">G1</strain>
    </source>
</reference>
<evidence type="ECO:0000313" key="3">
    <source>
        <dbReference type="Proteomes" id="UP000193920"/>
    </source>
</evidence>
<evidence type="ECO:0000313" key="2">
    <source>
        <dbReference type="EMBL" id="ORY85176.1"/>
    </source>
</evidence>
<gene>
    <name evidence="2" type="ORF">LY90DRAFT_663448</name>
</gene>
<feature type="region of interest" description="Disordered" evidence="1">
    <location>
        <begin position="254"/>
        <end position="276"/>
    </location>
</feature>
<dbReference type="EMBL" id="MCOG01000004">
    <property type="protein sequence ID" value="ORY85176.1"/>
    <property type="molecule type" value="Genomic_DNA"/>
</dbReference>
<sequence>MKYSEEGLLINNIQNKYTNEINQTKNLKYTNNKNDFSVASSRSSSPYKPFLQKSYIFSNEKSLKSIEKPLKSPKRLVGANAASTRSFPSHLQIKSAEKNQVNTKLTNKNSNNANSSSNGNDYSSNKSNNDSLKELVNVYNGFNHKFKNETSSIRAYKTIGHTILSFASIISMKNRPLLDNEMISKSPQRKKKGLKGEEQKSQQQQQQQQQKNKINSQLQNPKNNRKQNNDEKSNNNNNNKALPLLQPFSIETISSLNDNNDNNLNNNFKEEPSQENIDQDVKVEIIRTLSICEDGSLSVESLESLKSIDYVKIEDIINEYLVTPTIPEVPTRYEKDNDYLNGLNHLYDAFTYFNNRNLEQYVAWIPINNDKSYLSASSLLAKKHAPFIFKKTITLPKRVSSLYSNYGQSNVDKIKTNPNPGKPRTQPNTTQNKAKITEDRKKNQFKKNQTLSKNPRETLPKENSINSIAKQQESSSKKPSSRNNTQTLPYEPVKSKSLHSKVAESLKPIKSEDNKENVKQQKNKTEIKVKPKSQENKVENKIKPKKQQEKEKNSNPKYQNGKTKQKLMSIIKSQDGKGESKIKPKTQENGSESISNRSKELKNRDYPSLLSPSVSTTDNESNDQIPCKIPILSSSNIDPSNIKINSHKNIPVEFIKNKYSSIPTLDKFEFPFYHMYDAFETYGKPLLRAPRAWRQLKKNVVSIASIYSYDNQP</sequence>
<accession>A0A1Y2FPP6</accession>
<feature type="compositionally biased region" description="Polar residues" evidence="1">
    <location>
        <begin position="409"/>
        <end position="434"/>
    </location>
</feature>